<dbReference type="AlphaFoldDB" id="A0AAW1K2D6"/>
<keyword evidence="1" id="KW-0812">Transmembrane</keyword>
<feature type="transmembrane region" description="Helical" evidence="1">
    <location>
        <begin position="113"/>
        <end position="136"/>
    </location>
</feature>
<organism evidence="2 3">
    <name type="scientific">Popillia japonica</name>
    <name type="common">Japanese beetle</name>
    <dbReference type="NCBI Taxonomy" id="7064"/>
    <lineage>
        <taxon>Eukaryota</taxon>
        <taxon>Metazoa</taxon>
        <taxon>Ecdysozoa</taxon>
        <taxon>Arthropoda</taxon>
        <taxon>Hexapoda</taxon>
        <taxon>Insecta</taxon>
        <taxon>Pterygota</taxon>
        <taxon>Neoptera</taxon>
        <taxon>Endopterygota</taxon>
        <taxon>Coleoptera</taxon>
        <taxon>Polyphaga</taxon>
        <taxon>Scarabaeiformia</taxon>
        <taxon>Scarabaeidae</taxon>
        <taxon>Rutelinae</taxon>
        <taxon>Popillia</taxon>
    </lineage>
</organism>
<name>A0AAW1K2D6_POPJA</name>
<evidence type="ECO:0000313" key="2">
    <source>
        <dbReference type="EMBL" id="KAK9712176.1"/>
    </source>
</evidence>
<sequence length="151" mass="16916">MSFEDDQDNYFIKFIEITHVDNIEVTKSSKDDLMLLATKIGDVMEGSTTIESSKDDLMLLATKIGDVMEGSTTIDFENGYQIEFTNMNLRLCDNYQDEDLATLSETQPIISNAMIIVICAATTSCLLFLIVAIILCRKLSTKATVYKMTIE</sequence>
<evidence type="ECO:0000313" key="3">
    <source>
        <dbReference type="Proteomes" id="UP001458880"/>
    </source>
</evidence>
<keyword evidence="3" id="KW-1185">Reference proteome</keyword>
<protein>
    <submittedName>
        <fullName evidence="2">Uncharacterized protein</fullName>
    </submittedName>
</protein>
<proteinExistence type="predicted"/>
<keyword evidence="1" id="KW-0472">Membrane</keyword>
<comment type="caution">
    <text evidence="2">The sequence shown here is derived from an EMBL/GenBank/DDBJ whole genome shotgun (WGS) entry which is preliminary data.</text>
</comment>
<keyword evidence="1" id="KW-1133">Transmembrane helix</keyword>
<gene>
    <name evidence="2" type="ORF">QE152_g25020</name>
</gene>
<dbReference type="Proteomes" id="UP001458880">
    <property type="component" value="Unassembled WGS sequence"/>
</dbReference>
<evidence type="ECO:0000256" key="1">
    <source>
        <dbReference type="SAM" id="Phobius"/>
    </source>
</evidence>
<accession>A0AAW1K2D6</accession>
<dbReference type="EMBL" id="JASPKY010000267">
    <property type="protein sequence ID" value="KAK9712176.1"/>
    <property type="molecule type" value="Genomic_DNA"/>
</dbReference>
<reference evidence="2 3" key="1">
    <citation type="journal article" date="2024" name="BMC Genomics">
        <title>De novo assembly and annotation of Popillia japonica's genome with initial clues to its potential as an invasive pest.</title>
        <authorList>
            <person name="Cucini C."/>
            <person name="Boschi S."/>
            <person name="Funari R."/>
            <person name="Cardaioli E."/>
            <person name="Iannotti N."/>
            <person name="Marturano G."/>
            <person name="Paoli F."/>
            <person name="Bruttini M."/>
            <person name="Carapelli A."/>
            <person name="Frati F."/>
            <person name="Nardi F."/>
        </authorList>
    </citation>
    <scope>NUCLEOTIDE SEQUENCE [LARGE SCALE GENOMIC DNA]</scope>
    <source>
        <strain evidence="2">DMR45628</strain>
    </source>
</reference>